<keyword evidence="2" id="KW-0472">Membrane</keyword>
<name>A0A448Z6P6_9STRA</name>
<evidence type="ECO:0000256" key="2">
    <source>
        <dbReference type="SAM" id="Phobius"/>
    </source>
</evidence>
<evidence type="ECO:0000256" key="1">
    <source>
        <dbReference type="SAM" id="MobiDB-lite"/>
    </source>
</evidence>
<dbReference type="EMBL" id="CAACVS010000137">
    <property type="protein sequence ID" value="VEU37717.1"/>
    <property type="molecule type" value="Genomic_DNA"/>
</dbReference>
<evidence type="ECO:0000313" key="4">
    <source>
        <dbReference type="Proteomes" id="UP000291116"/>
    </source>
</evidence>
<dbReference type="OrthoDB" id="2126698at2759"/>
<protein>
    <submittedName>
        <fullName evidence="3">Uncharacterized protein</fullName>
    </submittedName>
</protein>
<feature type="transmembrane region" description="Helical" evidence="2">
    <location>
        <begin position="6"/>
        <end position="27"/>
    </location>
</feature>
<feature type="region of interest" description="Disordered" evidence="1">
    <location>
        <begin position="58"/>
        <end position="83"/>
    </location>
</feature>
<accession>A0A448Z6P6</accession>
<sequence>MKNHVLYILGYLACILCSYPNGVSVSVDGLDYPTKKRKVETASRQTNRQVWRVGNIRLDPQSANDETPDLKTNDSNSGESKLKAIPSDGVGSARMMTGGRNLLQQKIWNRLDAMDKMIVGNTLPLVGLTSIVPIVSSIDLFWVNQLGDALSVSAQSAANTVYQFSFGLFSFLPSVTATLSVSWYRYKERKSGSCYIREVHEDT</sequence>
<keyword evidence="4" id="KW-1185">Reference proteome</keyword>
<feature type="transmembrane region" description="Helical" evidence="2">
    <location>
        <begin position="162"/>
        <end position="184"/>
    </location>
</feature>
<keyword evidence="2" id="KW-0812">Transmembrane</keyword>
<gene>
    <name evidence="3" type="ORF">PSNMU_V1.4_AUG-EV-PASAV3_0045440</name>
</gene>
<feature type="transmembrane region" description="Helical" evidence="2">
    <location>
        <begin position="118"/>
        <end position="142"/>
    </location>
</feature>
<dbReference type="AlphaFoldDB" id="A0A448Z6P6"/>
<reference evidence="3 4" key="1">
    <citation type="submission" date="2019-01" db="EMBL/GenBank/DDBJ databases">
        <authorList>
            <person name="Ferrante I. M."/>
        </authorList>
    </citation>
    <scope>NUCLEOTIDE SEQUENCE [LARGE SCALE GENOMIC DNA]</scope>
    <source>
        <strain evidence="3 4">B856</strain>
    </source>
</reference>
<organism evidence="3 4">
    <name type="scientific">Pseudo-nitzschia multistriata</name>
    <dbReference type="NCBI Taxonomy" id="183589"/>
    <lineage>
        <taxon>Eukaryota</taxon>
        <taxon>Sar</taxon>
        <taxon>Stramenopiles</taxon>
        <taxon>Ochrophyta</taxon>
        <taxon>Bacillariophyta</taxon>
        <taxon>Bacillariophyceae</taxon>
        <taxon>Bacillariophycidae</taxon>
        <taxon>Bacillariales</taxon>
        <taxon>Bacillariaceae</taxon>
        <taxon>Pseudo-nitzschia</taxon>
    </lineage>
</organism>
<evidence type="ECO:0000313" key="3">
    <source>
        <dbReference type="EMBL" id="VEU37717.1"/>
    </source>
</evidence>
<dbReference type="Proteomes" id="UP000291116">
    <property type="component" value="Unassembled WGS sequence"/>
</dbReference>
<keyword evidence="2" id="KW-1133">Transmembrane helix</keyword>
<proteinExistence type="predicted"/>